<dbReference type="PROSITE" id="PS50110">
    <property type="entry name" value="RESPONSE_REGULATORY"/>
    <property type="match status" value="1"/>
</dbReference>
<evidence type="ECO:0000256" key="1">
    <source>
        <dbReference type="ARBA" id="ARBA00004496"/>
    </source>
</evidence>
<accession>A0ABX1Z0B9</accession>
<sequence>MLKMMLVDDEKTVLQGISHILNKYCPNYEVISMVQSAAEALIILQDVCVDVVITDVKMPDMDGIELTKQIRTLYPQTEVVVLSGYDDFEFVRQTMKNGAYDYLLKPCHYQSILDILRKLEEGIVQRDKKAAISDEQEWFEKYTDYDNLKMAVVSVQGFIDSGFMEHLKQELKKGNMPKEYVECIAVDHHYVILFQHSLDVSAVRQRFYSYRQSLFQRGYSTNWAVADCHRGTVRLKQTFDFCVEMIDFLQFNEMTIVLDVEMYQKYVDKQKTQHFSHYFSSETVGKYLLNGDFEKLSHYLETKWSQLSHRDSFWDPKLLKNEAVKEVLYLEHQLMDHGLQPICGEFADYIEKINLLPTSRALLDWLKNMIMNIVTNLHVEGPTPQYIHVVKKYIETHYMEDLCLKTVSDTVFLNPWYFSTQFKKYMNITFSEYLNQVRVRMAKQFLRQRDLKVYQVAEMVGFQDAAYFSTVFKNVENMSPKDFQKTVS</sequence>
<organism evidence="11 12">
    <name type="scientific">Paenibacillus germinis</name>
    <dbReference type="NCBI Taxonomy" id="2654979"/>
    <lineage>
        <taxon>Bacteria</taxon>
        <taxon>Bacillati</taxon>
        <taxon>Bacillota</taxon>
        <taxon>Bacilli</taxon>
        <taxon>Bacillales</taxon>
        <taxon>Paenibacillaceae</taxon>
        <taxon>Paenibacillus</taxon>
    </lineage>
</organism>
<dbReference type="Gene3D" id="1.10.10.60">
    <property type="entry name" value="Homeodomain-like"/>
    <property type="match status" value="2"/>
</dbReference>
<dbReference type="PROSITE" id="PS00041">
    <property type="entry name" value="HTH_ARAC_FAMILY_1"/>
    <property type="match status" value="1"/>
</dbReference>
<keyword evidence="12" id="KW-1185">Reference proteome</keyword>
<feature type="domain" description="HTH araC/xylS-type" evidence="9">
    <location>
        <begin position="388"/>
        <end position="486"/>
    </location>
</feature>
<evidence type="ECO:0000259" key="9">
    <source>
        <dbReference type="PROSITE" id="PS01124"/>
    </source>
</evidence>
<evidence type="ECO:0000256" key="6">
    <source>
        <dbReference type="ARBA" id="ARBA00023125"/>
    </source>
</evidence>
<evidence type="ECO:0000259" key="10">
    <source>
        <dbReference type="PROSITE" id="PS50110"/>
    </source>
</evidence>
<evidence type="ECO:0000256" key="4">
    <source>
        <dbReference type="ARBA" id="ARBA00023012"/>
    </source>
</evidence>
<dbReference type="InterPro" id="IPR011006">
    <property type="entry name" value="CheY-like_superfamily"/>
</dbReference>
<keyword evidence="6" id="KW-0238">DNA-binding</keyword>
<dbReference type="InterPro" id="IPR009057">
    <property type="entry name" value="Homeodomain-like_sf"/>
</dbReference>
<proteinExistence type="predicted"/>
<dbReference type="InterPro" id="IPR018060">
    <property type="entry name" value="HTH_AraC"/>
</dbReference>
<keyword evidence="4" id="KW-0902">Two-component regulatory system</keyword>
<dbReference type="PANTHER" id="PTHR42713">
    <property type="entry name" value="HISTIDINE KINASE-RELATED"/>
    <property type="match status" value="1"/>
</dbReference>
<dbReference type="PANTHER" id="PTHR42713:SF3">
    <property type="entry name" value="TRANSCRIPTIONAL REGULATORY PROTEIN HPTR"/>
    <property type="match status" value="1"/>
</dbReference>
<reference evidence="11 12" key="1">
    <citation type="submission" date="2019-10" db="EMBL/GenBank/DDBJ databases">
        <title>Description of Paenibacillus choica sp. nov.</title>
        <authorList>
            <person name="Carlier A."/>
            <person name="Qi S."/>
        </authorList>
    </citation>
    <scope>NUCLEOTIDE SEQUENCE [LARGE SCALE GENOMIC DNA]</scope>
    <source>
        <strain evidence="11 12">LMG 31460</strain>
    </source>
</reference>
<keyword evidence="5" id="KW-0805">Transcription regulation</keyword>
<dbReference type="InterPro" id="IPR018062">
    <property type="entry name" value="HTH_AraC-typ_CS"/>
</dbReference>
<dbReference type="InterPro" id="IPR051552">
    <property type="entry name" value="HptR"/>
</dbReference>
<keyword evidence="3 8" id="KW-0597">Phosphoprotein</keyword>
<name>A0ABX1Z0B9_9BACL</name>
<gene>
    <name evidence="11" type="ORF">GC102_06725</name>
</gene>
<dbReference type="SMART" id="SM00448">
    <property type="entry name" value="REC"/>
    <property type="match status" value="1"/>
</dbReference>
<dbReference type="Gene3D" id="3.40.50.2300">
    <property type="match status" value="1"/>
</dbReference>
<comment type="caution">
    <text evidence="11">The sequence shown here is derived from an EMBL/GenBank/DDBJ whole genome shotgun (WGS) entry which is preliminary data.</text>
</comment>
<feature type="modified residue" description="4-aspartylphosphate" evidence="8">
    <location>
        <position position="55"/>
    </location>
</feature>
<dbReference type="Proteomes" id="UP000658690">
    <property type="component" value="Unassembled WGS sequence"/>
</dbReference>
<keyword evidence="2" id="KW-0963">Cytoplasm</keyword>
<dbReference type="Pfam" id="PF12833">
    <property type="entry name" value="HTH_18"/>
    <property type="match status" value="1"/>
</dbReference>
<dbReference type="PROSITE" id="PS01124">
    <property type="entry name" value="HTH_ARAC_FAMILY_2"/>
    <property type="match status" value="1"/>
</dbReference>
<evidence type="ECO:0000256" key="5">
    <source>
        <dbReference type="ARBA" id="ARBA00023015"/>
    </source>
</evidence>
<evidence type="ECO:0000313" key="12">
    <source>
        <dbReference type="Proteomes" id="UP000658690"/>
    </source>
</evidence>
<evidence type="ECO:0000256" key="3">
    <source>
        <dbReference type="ARBA" id="ARBA00022553"/>
    </source>
</evidence>
<protein>
    <submittedName>
        <fullName evidence="11">Response regulator</fullName>
    </submittedName>
</protein>
<evidence type="ECO:0000256" key="2">
    <source>
        <dbReference type="ARBA" id="ARBA00022490"/>
    </source>
</evidence>
<keyword evidence="7" id="KW-0804">Transcription</keyword>
<dbReference type="SUPFAM" id="SSF52172">
    <property type="entry name" value="CheY-like"/>
    <property type="match status" value="1"/>
</dbReference>
<dbReference type="Pfam" id="PF00072">
    <property type="entry name" value="Response_reg"/>
    <property type="match status" value="1"/>
</dbReference>
<dbReference type="EMBL" id="WHOC01000028">
    <property type="protein sequence ID" value="NOU85471.1"/>
    <property type="molecule type" value="Genomic_DNA"/>
</dbReference>
<dbReference type="SMART" id="SM00342">
    <property type="entry name" value="HTH_ARAC"/>
    <property type="match status" value="1"/>
</dbReference>
<comment type="subcellular location">
    <subcellularLocation>
        <location evidence="1">Cytoplasm</location>
    </subcellularLocation>
</comment>
<dbReference type="SUPFAM" id="SSF46689">
    <property type="entry name" value="Homeodomain-like"/>
    <property type="match status" value="2"/>
</dbReference>
<evidence type="ECO:0000256" key="7">
    <source>
        <dbReference type="ARBA" id="ARBA00023163"/>
    </source>
</evidence>
<dbReference type="RefSeq" id="WP_171688780.1">
    <property type="nucleotide sequence ID" value="NZ_WHOC01000028.1"/>
</dbReference>
<evidence type="ECO:0000256" key="8">
    <source>
        <dbReference type="PROSITE-ProRule" id="PRU00169"/>
    </source>
</evidence>
<evidence type="ECO:0000313" key="11">
    <source>
        <dbReference type="EMBL" id="NOU85471.1"/>
    </source>
</evidence>
<dbReference type="InterPro" id="IPR001789">
    <property type="entry name" value="Sig_transdc_resp-reg_receiver"/>
</dbReference>
<feature type="domain" description="Response regulatory" evidence="10">
    <location>
        <begin position="3"/>
        <end position="120"/>
    </location>
</feature>
<dbReference type="CDD" id="cd17536">
    <property type="entry name" value="REC_YesN-like"/>
    <property type="match status" value="1"/>
</dbReference>